<dbReference type="RefSeq" id="WP_200259506.1">
    <property type="nucleotide sequence ID" value="NZ_NRSH01000092.1"/>
</dbReference>
<evidence type="ECO:0000313" key="2">
    <source>
        <dbReference type="EMBL" id="MBK1727041.1"/>
    </source>
</evidence>
<reference evidence="2 3" key="1">
    <citation type="journal article" date="2020" name="Microorganisms">
        <title>Osmotic Adaptation and Compatible Solute Biosynthesis of Phototrophic Bacteria as Revealed from Genome Analyses.</title>
        <authorList>
            <person name="Imhoff J.F."/>
            <person name="Rahn T."/>
            <person name="Kunzel S."/>
            <person name="Keller A."/>
            <person name="Neulinger S.C."/>
        </authorList>
    </citation>
    <scope>NUCLEOTIDE SEQUENCE [LARGE SCALE GENOMIC DNA]</scope>
    <source>
        <strain evidence="2 3">DSM 15116</strain>
    </source>
</reference>
<keyword evidence="1" id="KW-0732">Signal</keyword>
<evidence type="ECO:0008006" key="4">
    <source>
        <dbReference type="Google" id="ProtNLM"/>
    </source>
</evidence>
<sequence length="193" mass="20409">MSKRALAAAVVLSGVPASGVMAAGLDINLHDEAAEFVVDVPAQEYTAIETGQLGGGLLFNDDGDVIANAHLHVSGPPTQGFSPLVFGTGVKGYSGYLDEPDRLMGGVALTGSARLSVPAQVPQAAILKVHFGPDITTSSNVERILETTLRYEFQFTPQAGAYLGYRYFDMATSDNYDDQTIDDSLHLGVRIGF</sequence>
<gene>
    <name evidence="2" type="ORF">CKO13_08405</name>
</gene>
<dbReference type="InterPro" id="IPR009998">
    <property type="entry name" value="YfaZ"/>
</dbReference>
<protein>
    <recommendedName>
        <fullName evidence="4">YfaZ family protein</fullName>
    </recommendedName>
</protein>
<dbReference type="Proteomes" id="UP000738126">
    <property type="component" value="Unassembled WGS sequence"/>
</dbReference>
<evidence type="ECO:0000256" key="1">
    <source>
        <dbReference type="SAM" id="SignalP"/>
    </source>
</evidence>
<proteinExistence type="predicted"/>
<keyword evidence="3" id="KW-1185">Reference proteome</keyword>
<evidence type="ECO:0000313" key="3">
    <source>
        <dbReference type="Proteomes" id="UP000738126"/>
    </source>
</evidence>
<organism evidence="2 3">
    <name type="scientific">Halorhodospira neutriphila</name>
    <dbReference type="NCBI Taxonomy" id="168379"/>
    <lineage>
        <taxon>Bacteria</taxon>
        <taxon>Pseudomonadati</taxon>
        <taxon>Pseudomonadota</taxon>
        <taxon>Gammaproteobacteria</taxon>
        <taxon>Chromatiales</taxon>
        <taxon>Ectothiorhodospiraceae</taxon>
        <taxon>Halorhodospira</taxon>
    </lineage>
</organism>
<accession>A0ABS1E5M1</accession>
<comment type="caution">
    <text evidence="2">The sequence shown here is derived from an EMBL/GenBank/DDBJ whole genome shotgun (WGS) entry which is preliminary data.</text>
</comment>
<dbReference type="EMBL" id="NRSH01000092">
    <property type="protein sequence ID" value="MBK1727041.1"/>
    <property type="molecule type" value="Genomic_DNA"/>
</dbReference>
<feature type="chain" id="PRO_5047250249" description="YfaZ family protein" evidence="1">
    <location>
        <begin position="23"/>
        <end position="193"/>
    </location>
</feature>
<feature type="signal peptide" evidence="1">
    <location>
        <begin position="1"/>
        <end position="22"/>
    </location>
</feature>
<dbReference type="Pfam" id="PF07437">
    <property type="entry name" value="YfaZ"/>
    <property type="match status" value="1"/>
</dbReference>
<name>A0ABS1E5M1_9GAMM</name>